<name>A0A5A7U7E9_CUCMM</name>
<gene>
    <name evidence="1" type="ORF">E6C27_scaffold1250G00200</name>
</gene>
<dbReference type="AlphaFoldDB" id="A0A5A7U7E9"/>
<proteinExistence type="predicted"/>
<protein>
    <submittedName>
        <fullName evidence="1">Retrovirus-related Pol polyprotein from transposon TNT 1-94</fullName>
    </submittedName>
</protein>
<sequence length="335" mass="37947">MISQLSVLETTIVTKQSSQHPLPCWSQITRVMKIYSPPPIFKGYKLEGHLIGETACPEKFLMNGRETSTITNKDGKTPEASSSSASIVINPAFEQWITTDLLLLEWFYNSMTPGMAIQLMVLRMPKICGRRFKISLGFNPELKKIFFVRLLLDLDDVYDLVITMIQGSIEINPKITTINNSMETIRTTSMDSMEDQTMVEAMVRDVVINQHAKFVDKAIRDILLKGTLKDGFYHLESVSRKKGVAPVYSNITNQQFMHKNKDISTFVLTGGTNPVKINVDVSKVVWHRRLEYPLSKILNSILKGCNLIVNDNNGKTKFCDYCQFGKSHNLPFPNS</sequence>
<evidence type="ECO:0000313" key="2">
    <source>
        <dbReference type="Proteomes" id="UP000321393"/>
    </source>
</evidence>
<dbReference type="EMBL" id="SSTE01011296">
    <property type="protein sequence ID" value="KAA0051218.1"/>
    <property type="molecule type" value="Genomic_DNA"/>
</dbReference>
<comment type="caution">
    <text evidence="1">The sequence shown here is derived from an EMBL/GenBank/DDBJ whole genome shotgun (WGS) entry which is preliminary data.</text>
</comment>
<evidence type="ECO:0000313" key="1">
    <source>
        <dbReference type="EMBL" id="KAA0051218.1"/>
    </source>
</evidence>
<dbReference type="OrthoDB" id="1845088at2759"/>
<reference evidence="1 2" key="1">
    <citation type="submission" date="2019-08" db="EMBL/GenBank/DDBJ databases">
        <title>Draft genome sequences of two oriental melons (Cucumis melo L. var makuwa).</title>
        <authorList>
            <person name="Kwon S.-Y."/>
        </authorList>
    </citation>
    <scope>NUCLEOTIDE SEQUENCE [LARGE SCALE GENOMIC DNA]</scope>
    <source>
        <strain evidence="2">cv. SW 3</strain>
        <tissue evidence="1">Leaf</tissue>
    </source>
</reference>
<accession>A0A5A7U7E9</accession>
<dbReference type="Proteomes" id="UP000321393">
    <property type="component" value="Unassembled WGS sequence"/>
</dbReference>
<organism evidence="1 2">
    <name type="scientific">Cucumis melo var. makuwa</name>
    <name type="common">Oriental melon</name>
    <dbReference type="NCBI Taxonomy" id="1194695"/>
    <lineage>
        <taxon>Eukaryota</taxon>
        <taxon>Viridiplantae</taxon>
        <taxon>Streptophyta</taxon>
        <taxon>Embryophyta</taxon>
        <taxon>Tracheophyta</taxon>
        <taxon>Spermatophyta</taxon>
        <taxon>Magnoliopsida</taxon>
        <taxon>eudicotyledons</taxon>
        <taxon>Gunneridae</taxon>
        <taxon>Pentapetalae</taxon>
        <taxon>rosids</taxon>
        <taxon>fabids</taxon>
        <taxon>Cucurbitales</taxon>
        <taxon>Cucurbitaceae</taxon>
        <taxon>Benincaseae</taxon>
        <taxon>Cucumis</taxon>
    </lineage>
</organism>